<dbReference type="EMBL" id="CP013070">
    <property type="protein sequence ID" value="APL95486.1"/>
    <property type="molecule type" value="Genomic_DNA"/>
</dbReference>
<organism evidence="1 2">
    <name type="scientific">Sphingobium indicum (strain DSM 16412 / CCM 7286 / MTCC 6364 / B90A)</name>
    <dbReference type="NCBI Taxonomy" id="861109"/>
    <lineage>
        <taxon>Bacteria</taxon>
        <taxon>Pseudomonadati</taxon>
        <taxon>Pseudomonadota</taxon>
        <taxon>Alphaproteobacteria</taxon>
        <taxon>Sphingomonadales</taxon>
        <taxon>Sphingomonadaceae</taxon>
        <taxon>Sphingobium</taxon>
    </lineage>
</organism>
<dbReference type="AlphaFoldDB" id="A0A1L5BRJ1"/>
<reference evidence="1 2" key="1">
    <citation type="journal article" date="2012" name="J. Bacteriol.">
        <title>Genome sequence of Sphingobium indicum B90A, a hexachlorocyclohexane-degrading bacterium.</title>
        <authorList>
            <person name="Anand S."/>
            <person name="Sangwan N."/>
            <person name="Lata P."/>
            <person name="Kaur J."/>
            <person name="Dua A."/>
            <person name="Singh A.K."/>
            <person name="Verma M."/>
            <person name="Kaur J."/>
            <person name="Khurana J.P."/>
            <person name="Khurana P."/>
            <person name="Mathur S."/>
            <person name="Lal R."/>
        </authorList>
    </citation>
    <scope>NUCLEOTIDE SEQUENCE [LARGE SCALE GENOMIC DNA]</scope>
    <source>
        <strain evidence="2">DSM 16412 / CCM 7286 / MTCC 6364 / B90A</strain>
    </source>
</reference>
<proteinExistence type="predicted"/>
<sequence length="230" mass="25235">MNYVHQGDCVILPTGNDPAIQRVTGHHRFHIGLDLGQSDPTAIVIVEDKQYPVWADARQTLEKRQRSIVYADRITDTRYVEIARHAAALTQRSPIADRWTLTVDATGVGRAFVDVLADMRIKHMPVQMVGGTTITNSGRFTNVAKNLLITSLAGAFETQQLTIAADLPLKNDLLTELESFSVKFTAAGNQVFEGGGAGHHADMAIAAALAWFRSEQHHGFVGEGQLEGWY</sequence>
<dbReference type="RefSeq" id="WP_007686629.1">
    <property type="nucleotide sequence ID" value="NZ_CP013070.1"/>
</dbReference>
<accession>A0A1L5BRJ1</accession>
<gene>
    <name evidence="1" type="ORF">SIDU_13735</name>
</gene>
<dbReference type="Proteomes" id="UP000004550">
    <property type="component" value="Chromosome"/>
</dbReference>
<evidence type="ECO:0000313" key="1">
    <source>
        <dbReference type="EMBL" id="APL95486.1"/>
    </source>
</evidence>
<evidence type="ECO:0008006" key="3">
    <source>
        <dbReference type="Google" id="ProtNLM"/>
    </source>
</evidence>
<dbReference type="KEGG" id="sinb:SIDU_13735"/>
<name>A0A1L5BRJ1_SPHIB</name>
<evidence type="ECO:0000313" key="2">
    <source>
        <dbReference type="Proteomes" id="UP000004550"/>
    </source>
</evidence>
<protein>
    <recommendedName>
        <fullName evidence="3">Terminase large subunit gp17-like C-terminal domain-containing protein</fullName>
    </recommendedName>
</protein>
<dbReference type="Gene3D" id="3.30.420.240">
    <property type="match status" value="1"/>
</dbReference>